<protein>
    <submittedName>
        <fullName evidence="2">Uncharacterized protein</fullName>
    </submittedName>
</protein>
<dbReference type="EMBL" id="JAVRBK010000003">
    <property type="protein sequence ID" value="KAK5646622.1"/>
    <property type="molecule type" value="Genomic_DNA"/>
</dbReference>
<dbReference type="InterPro" id="IPR004245">
    <property type="entry name" value="DUF229"/>
</dbReference>
<dbReference type="AlphaFoldDB" id="A0AAN7ZJZ5"/>
<dbReference type="Pfam" id="PF02995">
    <property type="entry name" value="DUF229"/>
    <property type="match status" value="1"/>
</dbReference>
<dbReference type="PANTHER" id="PTHR10974:SF1">
    <property type="entry name" value="FI08016P-RELATED"/>
    <property type="match status" value="1"/>
</dbReference>
<keyword evidence="3" id="KW-1185">Reference proteome</keyword>
<dbReference type="CDD" id="cd16021">
    <property type="entry name" value="ALP_like"/>
    <property type="match status" value="1"/>
</dbReference>
<comment type="caution">
    <text evidence="2">The sequence shown here is derived from an EMBL/GenBank/DDBJ whole genome shotgun (WGS) entry which is preliminary data.</text>
</comment>
<evidence type="ECO:0000313" key="3">
    <source>
        <dbReference type="Proteomes" id="UP001329430"/>
    </source>
</evidence>
<keyword evidence="1" id="KW-0812">Transmembrane</keyword>
<dbReference type="PANTHER" id="PTHR10974">
    <property type="entry name" value="FI08016P-RELATED"/>
    <property type="match status" value="1"/>
</dbReference>
<dbReference type="GO" id="GO:0005615">
    <property type="term" value="C:extracellular space"/>
    <property type="evidence" value="ECO:0007669"/>
    <property type="project" value="TreeGrafter"/>
</dbReference>
<organism evidence="2 3">
    <name type="scientific">Pyrocoelia pectoralis</name>
    <dbReference type="NCBI Taxonomy" id="417401"/>
    <lineage>
        <taxon>Eukaryota</taxon>
        <taxon>Metazoa</taxon>
        <taxon>Ecdysozoa</taxon>
        <taxon>Arthropoda</taxon>
        <taxon>Hexapoda</taxon>
        <taxon>Insecta</taxon>
        <taxon>Pterygota</taxon>
        <taxon>Neoptera</taxon>
        <taxon>Endopterygota</taxon>
        <taxon>Coleoptera</taxon>
        <taxon>Polyphaga</taxon>
        <taxon>Elateriformia</taxon>
        <taxon>Elateroidea</taxon>
        <taxon>Lampyridae</taxon>
        <taxon>Lampyrinae</taxon>
        <taxon>Pyrocoelia</taxon>
    </lineage>
</organism>
<feature type="transmembrane region" description="Helical" evidence="1">
    <location>
        <begin position="12"/>
        <end position="33"/>
    </location>
</feature>
<dbReference type="Proteomes" id="UP001329430">
    <property type="component" value="Chromosome 3"/>
</dbReference>
<keyword evidence="1" id="KW-0472">Membrane</keyword>
<dbReference type="FunFam" id="3.40.720.10:FF:000017">
    <property type="entry name" value="Predicted protein"/>
    <property type="match status" value="1"/>
</dbReference>
<reference evidence="2 3" key="1">
    <citation type="journal article" date="2024" name="Insects">
        <title>An Improved Chromosome-Level Genome Assembly of the Firefly Pyrocoelia pectoralis.</title>
        <authorList>
            <person name="Fu X."/>
            <person name="Meyer-Rochow V.B."/>
            <person name="Ballantyne L."/>
            <person name="Zhu X."/>
        </authorList>
    </citation>
    <scope>NUCLEOTIDE SEQUENCE [LARGE SCALE GENOMIC DNA]</scope>
    <source>
        <strain evidence="2">XCY_ONT2</strain>
    </source>
</reference>
<dbReference type="InterPro" id="IPR017850">
    <property type="entry name" value="Alkaline_phosphatase_core_sf"/>
</dbReference>
<evidence type="ECO:0000256" key="1">
    <source>
        <dbReference type="SAM" id="Phobius"/>
    </source>
</evidence>
<keyword evidence="1" id="KW-1133">Transmembrane helix</keyword>
<accession>A0AAN7ZJZ5</accession>
<sequence length="648" mass="75154">MDDGYLLFRSRTFIVILLTCVGTFCYINIYGIVTKSLKLPQPKVNEHSKKTNLNNVLIQTDGCRIPYMDTFDPSIRQYIRAPEKIVCNNNTPPLMEANITYVYVLNSSLKAYKVKDFKTLKCCYSPFHRVEPTSDENDNKVFYGTCVQFNGSAKIDDEFIRVSCTYEEKEIYKDFFSFVPIKSRIKNFSSGQSSIKKHNVVVIGLDSISRLNLHRQMPITVKTLKDMGAIELLGYNKVGDNTFSNLIPVLTGLSEDELIKYCWRNDTDKFDECNFVWKNYSQLGYATSFSEDSAWMGLFNYAKRGFKQQPTDYYWGTFNYISEHEIGNNHYINVDQCLGSRATYQEFLEYTMKFVQTMTQEQIPYFGFFWGCTLSHDDLNKPKLGDESYANFFNNLIDSHILNNTVLIFMSDHGLRYGDIRETYQGLIEERLPFLFMVLPKNYRYLYPEAFANIKRNIKSLTTPLDLHETLKDLVDPFSLKRTLISKRISNRKGNERSYSLFEPIPSNRTCETAGISAHHCTCQTSTTAINKSDSVVINAANFTVNYLNNQLHDHEGCVKLTLAEIYRAWIHSGSNDVKNGIHNDDYTIMFRTVPGNGKFEAKIRQYIHPQRQESRFDVIGTVSRFNLYKSQSWCMTNYHLKLYCYCL</sequence>
<dbReference type="Gene3D" id="3.40.720.10">
    <property type="entry name" value="Alkaline Phosphatase, subunit A"/>
    <property type="match status" value="1"/>
</dbReference>
<gene>
    <name evidence="2" type="ORF">RI129_005086</name>
</gene>
<name>A0AAN7ZJZ5_9COLE</name>
<evidence type="ECO:0000313" key="2">
    <source>
        <dbReference type="EMBL" id="KAK5646622.1"/>
    </source>
</evidence>
<proteinExistence type="predicted"/>
<dbReference type="SUPFAM" id="SSF53649">
    <property type="entry name" value="Alkaline phosphatase-like"/>
    <property type="match status" value="1"/>
</dbReference>